<protein>
    <submittedName>
        <fullName evidence="2">Uncharacterized protein</fullName>
    </submittedName>
</protein>
<feature type="compositionally biased region" description="Basic and acidic residues" evidence="1">
    <location>
        <begin position="562"/>
        <end position="573"/>
    </location>
</feature>
<feature type="compositionally biased region" description="Basic and acidic residues" evidence="1">
    <location>
        <begin position="435"/>
        <end position="448"/>
    </location>
</feature>
<accession>A0AAU9JNM9</accession>
<evidence type="ECO:0000256" key="1">
    <source>
        <dbReference type="SAM" id="MobiDB-lite"/>
    </source>
</evidence>
<evidence type="ECO:0000313" key="2">
    <source>
        <dbReference type="EMBL" id="CAG9327599.1"/>
    </source>
</evidence>
<name>A0AAU9JNM9_9CILI</name>
<comment type="caution">
    <text evidence="2">The sequence shown here is derived from an EMBL/GenBank/DDBJ whole genome shotgun (WGS) entry which is preliminary data.</text>
</comment>
<feature type="region of interest" description="Disordered" evidence="1">
    <location>
        <begin position="80"/>
        <end position="100"/>
    </location>
</feature>
<proteinExistence type="predicted"/>
<organism evidence="2 3">
    <name type="scientific">Blepharisma stoltei</name>
    <dbReference type="NCBI Taxonomy" id="1481888"/>
    <lineage>
        <taxon>Eukaryota</taxon>
        <taxon>Sar</taxon>
        <taxon>Alveolata</taxon>
        <taxon>Ciliophora</taxon>
        <taxon>Postciliodesmatophora</taxon>
        <taxon>Heterotrichea</taxon>
        <taxon>Heterotrichida</taxon>
        <taxon>Blepharismidae</taxon>
        <taxon>Blepharisma</taxon>
    </lineage>
</organism>
<feature type="compositionally biased region" description="Basic and acidic residues" evidence="1">
    <location>
        <begin position="491"/>
        <end position="502"/>
    </location>
</feature>
<keyword evidence="3" id="KW-1185">Reference proteome</keyword>
<sequence>MQVTKLIHQDKETLWDYKWHKAPLGVIHPEHTPVIKEDPTGDFSDLAITAVPLRPHERSPRHIELPEHLQKLDPTSLKMYPKQPRPESAKSSNINRNPRDIGNEMLTGIPKAQEQRKAFARLSLIAGKDLKNSVSDMKTKIQKNKIDDNTRRNQKEKIRFEAKKAIEMVDDAFISSKMTDTEFKKVKAELEHIRTAYDGQVWKQKIIANFLSLRMGTDFDLKELSRMFAELQVQREREVITIQQFILRIKEVSIQKTGAFAPHVKMEDLSQIIGGYSYEAQKVERDILINYLEKVKIELKKSLMENEIVESIPIATLEAALASIFAKWEREKELIWTFTQDITRAFCEEFNLSNDDIYSDKMNKKKQLEIRVVAEFISQYLDNLHLSIEKKIRELEQIKYKIQYGKEMPKSWSEVIREGKERKIIEDKEAWMKKEEEEKRKKIEESKNTRSRTRPASAKNKYDPKKSIEEAKKKARSNVGKNASKFTSQQEEEKRRFEDSKLSSRNSKFSQSILSKKNPLDSSDSFNKSATDEMDDIISGLNPPKPTTNTLFRSMTQAESSSRPETKVNEQEGQKLSNRYEGSNLARSQSDVSGISKTGKSWGILKNRDQSLERIEEEGKSSPDTFNKTKGSTENSPSMSRFKLHDSPFSSIDLSIPKKKVTTDREALYESISQLDYGRDIFKPITRSELIKSGKTEYTPYLDSDGSVFDPNERFGKDVPIEPEKPLIDPRYVEGLAKSAPQPDENWFITSHHLRSVTNHPLSINDDPDYYKYQLENQYIKSSSTNYNGDLRENAIGQLEQTLADLKCELNERKRRAYVDSIKLEEKPLGWVAKAAENVSYGFTNIEKDALVYNTYESILRELRQREKDLLNVRRAEAYDIHRPPQEKWYEIKSAEFASEMHRHRMSLKPNDENRKFLNTLIIPDLY</sequence>
<feature type="compositionally biased region" description="Polar residues" evidence="1">
    <location>
        <begin position="622"/>
        <end position="639"/>
    </location>
</feature>
<feature type="compositionally biased region" description="Polar residues" evidence="1">
    <location>
        <begin position="547"/>
        <end position="561"/>
    </location>
</feature>
<reference evidence="2" key="1">
    <citation type="submission" date="2021-09" db="EMBL/GenBank/DDBJ databases">
        <authorList>
            <consortium name="AG Swart"/>
            <person name="Singh M."/>
            <person name="Singh A."/>
            <person name="Seah K."/>
            <person name="Emmerich C."/>
        </authorList>
    </citation>
    <scope>NUCLEOTIDE SEQUENCE</scope>
    <source>
        <strain evidence="2">ATCC30299</strain>
    </source>
</reference>
<feature type="compositionally biased region" description="Basic and acidic residues" evidence="1">
    <location>
        <begin position="460"/>
        <end position="472"/>
    </location>
</feature>
<feature type="compositionally biased region" description="Polar residues" evidence="1">
    <location>
        <begin position="574"/>
        <end position="599"/>
    </location>
</feature>
<evidence type="ECO:0000313" key="3">
    <source>
        <dbReference type="Proteomes" id="UP001162131"/>
    </source>
</evidence>
<feature type="region of interest" description="Disordered" evidence="1">
    <location>
        <begin position="614"/>
        <end position="643"/>
    </location>
</feature>
<dbReference type="AlphaFoldDB" id="A0AAU9JNM9"/>
<feature type="region of interest" description="Disordered" evidence="1">
    <location>
        <begin position="435"/>
        <end position="600"/>
    </location>
</feature>
<dbReference type="EMBL" id="CAJZBQ010000044">
    <property type="protein sequence ID" value="CAG9327599.1"/>
    <property type="molecule type" value="Genomic_DNA"/>
</dbReference>
<feature type="compositionally biased region" description="Polar residues" evidence="1">
    <location>
        <begin position="479"/>
        <end position="489"/>
    </location>
</feature>
<feature type="compositionally biased region" description="Polar residues" evidence="1">
    <location>
        <begin position="503"/>
        <end position="529"/>
    </location>
</feature>
<dbReference type="Proteomes" id="UP001162131">
    <property type="component" value="Unassembled WGS sequence"/>
</dbReference>
<gene>
    <name evidence="2" type="ORF">BSTOLATCC_MIC44230</name>
</gene>